<evidence type="ECO:0000313" key="16">
    <source>
        <dbReference type="EMBL" id="KIZ01210.1"/>
    </source>
</evidence>
<evidence type="ECO:0000259" key="15">
    <source>
        <dbReference type="SMART" id="SM00478"/>
    </source>
</evidence>
<dbReference type="InterPro" id="IPR023170">
    <property type="entry name" value="HhH_base_excis_C"/>
</dbReference>
<dbReference type="SMART" id="SM00478">
    <property type="entry name" value="ENDO3c"/>
    <property type="match status" value="1"/>
</dbReference>
<dbReference type="GO" id="GO:0034039">
    <property type="term" value="F:8-oxo-7,8-dihydroguanine DNA N-glycosylase activity"/>
    <property type="evidence" value="ECO:0007669"/>
    <property type="project" value="TreeGrafter"/>
</dbReference>
<dbReference type="PANTHER" id="PTHR42944:SF1">
    <property type="entry name" value="ADENINE DNA GLYCOSYLASE"/>
    <property type="match status" value="1"/>
</dbReference>
<dbReference type="GO" id="GO:0006284">
    <property type="term" value="P:base-excision repair"/>
    <property type="evidence" value="ECO:0007669"/>
    <property type="project" value="InterPro"/>
</dbReference>
<dbReference type="GeneID" id="25739630"/>
<organism evidence="16 17">
    <name type="scientific">Monoraphidium neglectum</name>
    <dbReference type="NCBI Taxonomy" id="145388"/>
    <lineage>
        <taxon>Eukaryota</taxon>
        <taxon>Viridiplantae</taxon>
        <taxon>Chlorophyta</taxon>
        <taxon>core chlorophytes</taxon>
        <taxon>Chlorophyceae</taxon>
        <taxon>CS clade</taxon>
        <taxon>Sphaeropleales</taxon>
        <taxon>Selenastraceae</taxon>
        <taxon>Monoraphidium</taxon>
    </lineage>
</organism>
<evidence type="ECO:0000256" key="7">
    <source>
        <dbReference type="ARBA" id="ARBA00022723"/>
    </source>
</evidence>
<evidence type="ECO:0000256" key="6">
    <source>
        <dbReference type="ARBA" id="ARBA00022485"/>
    </source>
</evidence>
<dbReference type="InterPro" id="IPR011257">
    <property type="entry name" value="DNA_glycosylase"/>
</dbReference>
<keyword evidence="10" id="KW-0408">Iron</keyword>
<comment type="cofactor">
    <cofactor evidence="2">
        <name>[4Fe-4S] cluster</name>
        <dbReference type="ChEBI" id="CHEBI:49883"/>
    </cofactor>
</comment>
<gene>
    <name evidence="16" type="ORF">MNEG_6754</name>
</gene>
<dbReference type="GO" id="GO:0051539">
    <property type="term" value="F:4 iron, 4 sulfur cluster binding"/>
    <property type="evidence" value="ECO:0007669"/>
    <property type="project" value="UniProtKB-KW"/>
</dbReference>
<comment type="similarity">
    <text evidence="3">Belongs to the Nth/MutY family.</text>
</comment>
<comment type="catalytic activity">
    <reaction evidence="1">
        <text>Hydrolyzes free adenine bases from 7,8-dihydro-8-oxoguanine:adenine mismatched double-stranded DNA, leaving an apurinic site.</text>
        <dbReference type="EC" id="3.2.2.31"/>
    </reaction>
</comment>
<evidence type="ECO:0000256" key="12">
    <source>
        <dbReference type="ARBA" id="ARBA00023204"/>
    </source>
</evidence>
<keyword evidence="9 16" id="KW-0378">Hydrolase</keyword>
<dbReference type="GO" id="GO:0006298">
    <property type="term" value="P:mismatch repair"/>
    <property type="evidence" value="ECO:0007669"/>
    <property type="project" value="TreeGrafter"/>
</dbReference>
<feature type="domain" description="HhH-GPD" evidence="15">
    <location>
        <begin position="181"/>
        <end position="325"/>
    </location>
</feature>
<keyword evidence="6" id="KW-0004">4Fe-4S</keyword>
<keyword evidence="12" id="KW-0234">DNA repair</keyword>
<dbReference type="InterPro" id="IPR044298">
    <property type="entry name" value="MIG/MutY"/>
</dbReference>
<dbReference type="Pfam" id="PF00730">
    <property type="entry name" value="HhH-GPD"/>
    <property type="match status" value="1"/>
</dbReference>
<feature type="compositionally biased region" description="Low complexity" evidence="14">
    <location>
        <begin position="11"/>
        <end position="25"/>
    </location>
</feature>
<proteinExistence type="inferred from homology"/>
<keyword evidence="17" id="KW-1185">Reference proteome</keyword>
<dbReference type="GO" id="GO:0005634">
    <property type="term" value="C:nucleus"/>
    <property type="evidence" value="ECO:0007669"/>
    <property type="project" value="TreeGrafter"/>
</dbReference>
<keyword evidence="8" id="KW-0227">DNA damage</keyword>
<evidence type="ECO:0000256" key="3">
    <source>
        <dbReference type="ARBA" id="ARBA00008343"/>
    </source>
</evidence>
<reference evidence="16 17" key="1">
    <citation type="journal article" date="2013" name="BMC Genomics">
        <title>Reconstruction of the lipid metabolism for the microalga Monoraphidium neglectum from its genome sequence reveals characteristics suitable for biofuel production.</title>
        <authorList>
            <person name="Bogen C."/>
            <person name="Al-Dilaimi A."/>
            <person name="Albersmeier A."/>
            <person name="Wichmann J."/>
            <person name="Grundmann M."/>
            <person name="Rupp O."/>
            <person name="Lauersen K.J."/>
            <person name="Blifernez-Klassen O."/>
            <person name="Kalinowski J."/>
            <person name="Goesmann A."/>
            <person name="Mussgnug J.H."/>
            <person name="Kruse O."/>
        </authorList>
    </citation>
    <scope>NUCLEOTIDE SEQUENCE [LARGE SCALE GENOMIC DNA]</scope>
    <source>
        <strain evidence="16 17">SAG 48.87</strain>
    </source>
</reference>
<evidence type="ECO:0000256" key="4">
    <source>
        <dbReference type="ARBA" id="ARBA00012045"/>
    </source>
</evidence>
<dbReference type="Gene3D" id="1.10.340.30">
    <property type="entry name" value="Hypothetical protein, domain 2"/>
    <property type="match status" value="1"/>
</dbReference>
<keyword evidence="13 16" id="KW-0326">Glycosidase</keyword>
<evidence type="ECO:0000256" key="1">
    <source>
        <dbReference type="ARBA" id="ARBA00000843"/>
    </source>
</evidence>
<evidence type="ECO:0000256" key="9">
    <source>
        <dbReference type="ARBA" id="ARBA00022801"/>
    </source>
</evidence>
<dbReference type="AlphaFoldDB" id="A0A0D2MDG2"/>
<keyword evidence="7" id="KW-0479">Metal-binding</keyword>
<dbReference type="OrthoDB" id="10248838at2759"/>
<dbReference type="EC" id="3.2.2.31" evidence="4"/>
<evidence type="ECO:0000256" key="8">
    <source>
        <dbReference type="ARBA" id="ARBA00022763"/>
    </source>
</evidence>
<name>A0A0D2MDG2_9CHLO</name>
<dbReference type="EMBL" id="KK101348">
    <property type="protein sequence ID" value="KIZ01210.1"/>
    <property type="molecule type" value="Genomic_DNA"/>
</dbReference>
<dbReference type="GO" id="GO:0035485">
    <property type="term" value="F:adenine/guanine mispair binding"/>
    <property type="evidence" value="ECO:0007669"/>
    <property type="project" value="TreeGrafter"/>
</dbReference>
<evidence type="ECO:0000256" key="13">
    <source>
        <dbReference type="ARBA" id="ARBA00023295"/>
    </source>
</evidence>
<dbReference type="Proteomes" id="UP000054498">
    <property type="component" value="Unassembled WGS sequence"/>
</dbReference>
<dbReference type="GO" id="GO:0046872">
    <property type="term" value="F:metal ion binding"/>
    <property type="evidence" value="ECO:0007669"/>
    <property type="project" value="UniProtKB-KW"/>
</dbReference>
<evidence type="ECO:0000256" key="14">
    <source>
        <dbReference type="SAM" id="MobiDB-lite"/>
    </source>
</evidence>
<evidence type="ECO:0000313" key="17">
    <source>
        <dbReference type="Proteomes" id="UP000054498"/>
    </source>
</evidence>
<dbReference type="SUPFAM" id="SSF48150">
    <property type="entry name" value="DNA-glycosylase"/>
    <property type="match status" value="1"/>
</dbReference>
<dbReference type="GO" id="GO:0032357">
    <property type="term" value="F:oxidized purine DNA binding"/>
    <property type="evidence" value="ECO:0007669"/>
    <property type="project" value="TreeGrafter"/>
</dbReference>
<dbReference type="Gene3D" id="1.10.1670.10">
    <property type="entry name" value="Helix-hairpin-Helix base-excision DNA repair enzymes (C-terminal)"/>
    <property type="match status" value="1"/>
</dbReference>
<feature type="region of interest" description="Disordered" evidence="14">
    <location>
        <begin position="1"/>
        <end position="111"/>
    </location>
</feature>
<dbReference type="InterPro" id="IPR000445">
    <property type="entry name" value="HhH_motif"/>
</dbReference>
<dbReference type="RefSeq" id="XP_013900229.1">
    <property type="nucleotide sequence ID" value="XM_014044775.1"/>
</dbReference>
<keyword evidence="11" id="KW-0411">Iron-sulfur</keyword>
<evidence type="ECO:0000256" key="11">
    <source>
        <dbReference type="ARBA" id="ARBA00023014"/>
    </source>
</evidence>
<dbReference type="FunFam" id="1.10.340.30:FF:000002">
    <property type="entry name" value="Adenine DNA glycosylase"/>
    <property type="match status" value="1"/>
</dbReference>
<dbReference type="CDD" id="cd00056">
    <property type="entry name" value="ENDO3c"/>
    <property type="match status" value="1"/>
</dbReference>
<dbReference type="KEGG" id="mng:MNEG_6754"/>
<dbReference type="InterPro" id="IPR003265">
    <property type="entry name" value="HhH-GPD_domain"/>
</dbReference>
<evidence type="ECO:0000256" key="2">
    <source>
        <dbReference type="ARBA" id="ARBA00001966"/>
    </source>
</evidence>
<accession>A0A0D2MDG2</accession>
<dbReference type="STRING" id="145388.A0A0D2MDG2"/>
<dbReference type="PANTHER" id="PTHR42944">
    <property type="entry name" value="ADENINE DNA GLYCOSYLASE"/>
    <property type="match status" value="1"/>
</dbReference>
<sequence>MPTQRATRAARPGSRSSISKGSSPPDATTSAAVDVPVAIEKAGAAKAAKKSRISKTAEGRGGSGSGASLDVPANTVEGCVDGGGGDGRQAGAPRRGKRKGQPVQEQATAVQFSEEEVAEAREQLLGWYDRVHRVLPWRRNPHSRLPERPEQAAAGVPAAEGAPAGLGAQEFAYRVWVSEIMLQQTQVATVIPYFQKWLARWPTVADLAGASQEDVNQQWAGLGYYRRARYLLDGAKHVMEKLDGSFPTTAERLREIPGVGPYTAAAVASIAFSDAAAAVDGNVIRVVSRLRALGGDPTKNTRAIEALAGQLLHPARPGCHNQARTA</sequence>
<dbReference type="Pfam" id="PF00633">
    <property type="entry name" value="HHH"/>
    <property type="match status" value="1"/>
</dbReference>
<dbReference type="GO" id="GO:0000701">
    <property type="term" value="F:purine-specific mismatch base pair DNA N-glycosylase activity"/>
    <property type="evidence" value="ECO:0007669"/>
    <property type="project" value="UniProtKB-EC"/>
</dbReference>
<dbReference type="InterPro" id="IPR004036">
    <property type="entry name" value="Endonuclease-III-like_CS2"/>
</dbReference>
<evidence type="ECO:0000256" key="5">
    <source>
        <dbReference type="ARBA" id="ARBA00022023"/>
    </source>
</evidence>
<evidence type="ECO:0000256" key="10">
    <source>
        <dbReference type="ARBA" id="ARBA00023004"/>
    </source>
</evidence>
<protein>
    <recommendedName>
        <fullName evidence="5">Adenine DNA glycosylase</fullName>
        <ecNumber evidence="4">3.2.2.31</ecNumber>
    </recommendedName>
</protein>
<dbReference type="PROSITE" id="PS01155">
    <property type="entry name" value="ENDONUCLEASE_III_2"/>
    <property type="match status" value="1"/>
</dbReference>